<comment type="similarity">
    <text evidence="1">Belongs to the ParB family.</text>
</comment>
<dbReference type="NCBIfam" id="TIGR03454">
    <property type="entry name" value="partition_RepB"/>
    <property type="match status" value="1"/>
</dbReference>
<dbReference type="GO" id="GO:0005694">
    <property type="term" value="C:chromosome"/>
    <property type="evidence" value="ECO:0007669"/>
    <property type="project" value="TreeGrafter"/>
</dbReference>
<dbReference type="SMART" id="SM00470">
    <property type="entry name" value="ParB"/>
    <property type="match status" value="1"/>
</dbReference>
<accession>A0A1M7HQI6</accession>
<evidence type="ECO:0000313" key="5">
    <source>
        <dbReference type="Proteomes" id="UP000183974"/>
    </source>
</evidence>
<feature type="domain" description="ParB-like N-terminal" evidence="3">
    <location>
        <begin position="60"/>
        <end position="151"/>
    </location>
</feature>
<gene>
    <name evidence="4" type="ORF">SAMN05444398_11363</name>
</gene>
<dbReference type="InterPro" id="IPR017819">
    <property type="entry name" value="Plasmid_partition_RepB"/>
</dbReference>
<dbReference type="SUPFAM" id="SSF109709">
    <property type="entry name" value="KorB DNA-binding domain-like"/>
    <property type="match status" value="1"/>
</dbReference>
<dbReference type="Gene3D" id="3.90.1530.30">
    <property type="match status" value="1"/>
</dbReference>
<feature type="region of interest" description="Disordered" evidence="2">
    <location>
        <begin position="1"/>
        <end position="41"/>
    </location>
</feature>
<dbReference type="PANTHER" id="PTHR33375">
    <property type="entry name" value="CHROMOSOME-PARTITIONING PROTEIN PARB-RELATED"/>
    <property type="match status" value="1"/>
</dbReference>
<dbReference type="InterPro" id="IPR037972">
    <property type="entry name" value="RepB_N"/>
</dbReference>
<dbReference type="InterPro" id="IPR003115">
    <property type="entry name" value="ParB_N"/>
</dbReference>
<dbReference type="SUPFAM" id="SSF110849">
    <property type="entry name" value="ParB/Sulfiredoxin"/>
    <property type="match status" value="1"/>
</dbReference>
<dbReference type="Pfam" id="PF07506">
    <property type="entry name" value="RepB"/>
    <property type="match status" value="1"/>
</dbReference>
<dbReference type="InterPro" id="IPR004437">
    <property type="entry name" value="ParB/RepB/Spo0J"/>
</dbReference>
<evidence type="ECO:0000256" key="2">
    <source>
        <dbReference type="SAM" id="MobiDB-lite"/>
    </source>
</evidence>
<protein>
    <submittedName>
        <fullName evidence="4">Chromosome partitioning protein, ParB family</fullName>
    </submittedName>
</protein>
<dbReference type="Pfam" id="PF02195">
    <property type="entry name" value="ParB_N"/>
    <property type="match status" value="1"/>
</dbReference>
<feature type="region of interest" description="Disordered" evidence="2">
    <location>
        <begin position="264"/>
        <end position="290"/>
    </location>
</feature>
<dbReference type="CDD" id="cd16405">
    <property type="entry name" value="RepB_like_N"/>
    <property type="match status" value="1"/>
</dbReference>
<dbReference type="RefSeq" id="WP_073036515.1">
    <property type="nucleotide sequence ID" value="NZ_BMLR01000013.1"/>
</dbReference>
<dbReference type="EMBL" id="FRBR01000013">
    <property type="protein sequence ID" value="SHM30821.1"/>
    <property type="molecule type" value="Genomic_DNA"/>
</dbReference>
<dbReference type="NCBIfam" id="TIGR00180">
    <property type="entry name" value="parB_part"/>
    <property type="match status" value="1"/>
</dbReference>
<dbReference type="Proteomes" id="UP000183974">
    <property type="component" value="Unassembled WGS sequence"/>
</dbReference>
<sequence length="330" mass="36444">MARKNLLKGLMEEATRPPAPSEPPEAGEDTRVDPARPRYKGGAIGAVSQSIAELKSRSVIEIDPHQIDAGGLTDRLDDDDGDHQALVESIRESGQQVPVLVRPHPGDEGRYQIVYGRRRVLALRDIGQPVKALVRDLDDRELVLAQGQENAARKDLSFIEKANFARQMRDLEYDRKAICAALHVDKTVISRMLSVIDRIPIDVIEAIGAAPSVGRDRWIALAELLDGENGATPDEAVALVNLSGPADSSDKRFEALIKALTLPRRRAQEDRPKPEKSKLRGADGTPIGHATHKENATVLTLPHDTADGFDKWLIDHLSEIHRDWLDRRGE</sequence>
<organism evidence="4 5">
    <name type="scientific">Roseovarius pacificus</name>
    <dbReference type="NCBI Taxonomy" id="337701"/>
    <lineage>
        <taxon>Bacteria</taxon>
        <taxon>Pseudomonadati</taxon>
        <taxon>Pseudomonadota</taxon>
        <taxon>Alphaproteobacteria</taxon>
        <taxon>Rhodobacterales</taxon>
        <taxon>Roseobacteraceae</taxon>
        <taxon>Roseovarius</taxon>
    </lineage>
</organism>
<evidence type="ECO:0000313" key="4">
    <source>
        <dbReference type="EMBL" id="SHM30821.1"/>
    </source>
</evidence>
<dbReference type="GO" id="GO:0003677">
    <property type="term" value="F:DNA binding"/>
    <property type="evidence" value="ECO:0007669"/>
    <property type="project" value="InterPro"/>
</dbReference>
<dbReference type="GO" id="GO:0007059">
    <property type="term" value="P:chromosome segregation"/>
    <property type="evidence" value="ECO:0007669"/>
    <property type="project" value="TreeGrafter"/>
</dbReference>
<reference evidence="4 5" key="1">
    <citation type="submission" date="2016-11" db="EMBL/GenBank/DDBJ databases">
        <authorList>
            <person name="Jaros S."/>
            <person name="Januszkiewicz K."/>
            <person name="Wedrychowicz H."/>
        </authorList>
    </citation>
    <scope>NUCLEOTIDE SEQUENCE [LARGE SCALE GENOMIC DNA]</scope>
    <source>
        <strain evidence="4 5">DSM 29589</strain>
    </source>
</reference>
<dbReference type="AlphaFoldDB" id="A0A1M7HQI6"/>
<dbReference type="InterPro" id="IPR036086">
    <property type="entry name" value="ParB/Sulfiredoxin_sf"/>
</dbReference>
<evidence type="ECO:0000256" key="1">
    <source>
        <dbReference type="ARBA" id="ARBA00006295"/>
    </source>
</evidence>
<feature type="compositionally biased region" description="Basic and acidic residues" evidence="2">
    <location>
        <begin position="266"/>
        <end position="281"/>
    </location>
</feature>
<name>A0A1M7HQI6_9RHOB</name>
<evidence type="ECO:0000259" key="3">
    <source>
        <dbReference type="SMART" id="SM00470"/>
    </source>
</evidence>
<dbReference type="OrthoDB" id="7908920at2"/>
<dbReference type="InterPro" id="IPR011111">
    <property type="entry name" value="Plasmid_RepB"/>
</dbReference>
<keyword evidence="5" id="KW-1185">Reference proteome</keyword>
<dbReference type="PANTHER" id="PTHR33375:SF1">
    <property type="entry name" value="CHROMOSOME-PARTITIONING PROTEIN PARB-RELATED"/>
    <property type="match status" value="1"/>
</dbReference>
<dbReference type="Gene3D" id="1.10.10.2830">
    <property type="match status" value="1"/>
</dbReference>
<dbReference type="STRING" id="337701.SAMN05444398_11363"/>
<dbReference type="InterPro" id="IPR050336">
    <property type="entry name" value="Chromosome_partition/occlusion"/>
</dbReference>
<proteinExistence type="inferred from homology"/>